<keyword evidence="9" id="KW-1185">Reference proteome</keyword>
<name>A0AAQ3RCP5_9PEZI</name>
<feature type="transmembrane region" description="Helical" evidence="6">
    <location>
        <begin position="408"/>
        <end position="429"/>
    </location>
</feature>
<feature type="domain" description="Amino acid permease/ SLC12A" evidence="7">
    <location>
        <begin position="54"/>
        <end position="513"/>
    </location>
</feature>
<dbReference type="Pfam" id="PF00324">
    <property type="entry name" value="AA_permease"/>
    <property type="match status" value="1"/>
</dbReference>
<evidence type="ECO:0000259" key="7">
    <source>
        <dbReference type="Pfam" id="PF00324"/>
    </source>
</evidence>
<dbReference type="InterPro" id="IPR004841">
    <property type="entry name" value="AA-permease/SLC12A_dom"/>
</dbReference>
<protein>
    <recommendedName>
        <fullName evidence="7">Amino acid permease/ SLC12A domain-containing protein</fullName>
    </recommendedName>
</protein>
<accession>A0AAQ3RCP5</accession>
<evidence type="ECO:0000256" key="3">
    <source>
        <dbReference type="ARBA" id="ARBA00022692"/>
    </source>
</evidence>
<feature type="transmembrane region" description="Helical" evidence="6">
    <location>
        <begin position="454"/>
        <end position="477"/>
    </location>
</feature>
<keyword evidence="4 6" id="KW-1133">Transmembrane helix</keyword>
<evidence type="ECO:0000256" key="6">
    <source>
        <dbReference type="SAM" id="Phobius"/>
    </source>
</evidence>
<feature type="transmembrane region" description="Helical" evidence="6">
    <location>
        <begin position="284"/>
        <end position="303"/>
    </location>
</feature>
<dbReference type="GO" id="GO:0015171">
    <property type="term" value="F:amino acid transmembrane transporter activity"/>
    <property type="evidence" value="ECO:0007669"/>
    <property type="project" value="TreeGrafter"/>
</dbReference>
<comment type="subcellular location">
    <subcellularLocation>
        <location evidence="1">Membrane</location>
        <topology evidence="1">Multi-pass membrane protein</topology>
    </subcellularLocation>
</comment>
<reference evidence="8 9" key="1">
    <citation type="submission" date="2023-11" db="EMBL/GenBank/DDBJ databases">
        <title>An acidophilic fungus is an integral part of prey digestion in a carnivorous sundew plant.</title>
        <authorList>
            <person name="Tsai I.J."/>
        </authorList>
    </citation>
    <scope>NUCLEOTIDE SEQUENCE [LARGE SCALE GENOMIC DNA]</scope>
    <source>
        <strain evidence="8">169a</strain>
    </source>
</reference>
<feature type="transmembrane region" description="Helical" evidence="6">
    <location>
        <begin position="85"/>
        <end position="109"/>
    </location>
</feature>
<dbReference type="PIRSF" id="PIRSF006060">
    <property type="entry name" value="AA_transporter"/>
    <property type="match status" value="1"/>
</dbReference>
<dbReference type="AlphaFoldDB" id="A0AAQ3RCP5"/>
<dbReference type="Gene3D" id="1.20.1740.10">
    <property type="entry name" value="Amino acid/polyamine transporter I"/>
    <property type="match status" value="1"/>
</dbReference>
<dbReference type="EMBL" id="CP138585">
    <property type="protein sequence ID" value="WPH01528.1"/>
    <property type="molecule type" value="Genomic_DNA"/>
</dbReference>
<gene>
    <name evidence="8" type="ORF">R9X50_00437400</name>
</gene>
<feature type="transmembrane region" description="Helical" evidence="6">
    <location>
        <begin position="121"/>
        <end position="140"/>
    </location>
</feature>
<keyword evidence="5 6" id="KW-0472">Membrane</keyword>
<evidence type="ECO:0000256" key="2">
    <source>
        <dbReference type="ARBA" id="ARBA00022448"/>
    </source>
</evidence>
<keyword evidence="3 6" id="KW-0812">Transmembrane</keyword>
<feature type="transmembrane region" description="Helical" evidence="6">
    <location>
        <begin position="193"/>
        <end position="214"/>
    </location>
</feature>
<dbReference type="GO" id="GO:0016020">
    <property type="term" value="C:membrane"/>
    <property type="evidence" value="ECO:0007669"/>
    <property type="project" value="UniProtKB-SubCell"/>
</dbReference>
<evidence type="ECO:0000313" key="9">
    <source>
        <dbReference type="Proteomes" id="UP001303373"/>
    </source>
</evidence>
<proteinExistence type="predicted"/>
<sequence length="551" mass="59879">MDGVRNAQADMAKYSATEEITDATLPSSSNVAHNGDFVTVNEDRDLSRGLEQRHLSLIALAGAIGTGLFLGLGSSIQTGGPLGALLGYATIGLIVCAVQYALGEVTALLPVTGSFVRHAEFLVDPALGFAIGYNIVYGNWLSVPAEISAICVLFEYWTDINSSVFIVAFILVTFIIGIAFIRIYGEVEFWFAVLKILFIIFLIILGLVINLGGIKGVPRLGFHYWKTPGPFVEYIATGSLGKFLGYWAVMSSAVFSFSGTESIAMAAAETRNPRQAIPRACKRVFFRVSIFYILAVLVVGMLVSSDDDRLNDQSGTAAQSPFVIAASAAGIPAIASIVNAIVITSAWSSSNQALLAGTRVLYGLALKGQAPQVFLRTTSWGVPWVCVCLQTAFMFLAFMALSNGALTVFYWFVDLTACGALISWITVLLNHQRLLMAMKKQSIPMSLLPWHNSWTAYSTPVALFMCVLILFTSGFAVFTSGRWSTSGFISSYLDIPLVIAVYIIWKVYKKTKIVALADIPLREAFEEIARNPEPIDSTAKGWKSWVGFLWD</sequence>
<evidence type="ECO:0000256" key="1">
    <source>
        <dbReference type="ARBA" id="ARBA00004141"/>
    </source>
</evidence>
<dbReference type="PANTHER" id="PTHR43341">
    <property type="entry name" value="AMINO ACID PERMEASE"/>
    <property type="match status" value="1"/>
</dbReference>
<feature type="transmembrane region" description="Helical" evidence="6">
    <location>
        <begin position="244"/>
        <end position="264"/>
    </location>
</feature>
<feature type="transmembrane region" description="Helical" evidence="6">
    <location>
        <begin position="54"/>
        <end position="73"/>
    </location>
</feature>
<feature type="transmembrane region" description="Helical" evidence="6">
    <location>
        <begin position="323"/>
        <end position="347"/>
    </location>
</feature>
<evidence type="ECO:0000256" key="4">
    <source>
        <dbReference type="ARBA" id="ARBA00022989"/>
    </source>
</evidence>
<dbReference type="FunFam" id="1.20.1740.10:FF:000001">
    <property type="entry name" value="Amino acid permease"/>
    <property type="match status" value="1"/>
</dbReference>
<organism evidence="8 9">
    <name type="scientific">Acrodontium crateriforme</name>
    <dbReference type="NCBI Taxonomy" id="150365"/>
    <lineage>
        <taxon>Eukaryota</taxon>
        <taxon>Fungi</taxon>
        <taxon>Dikarya</taxon>
        <taxon>Ascomycota</taxon>
        <taxon>Pezizomycotina</taxon>
        <taxon>Dothideomycetes</taxon>
        <taxon>Dothideomycetidae</taxon>
        <taxon>Mycosphaerellales</taxon>
        <taxon>Teratosphaeriaceae</taxon>
        <taxon>Acrodontium</taxon>
    </lineage>
</organism>
<evidence type="ECO:0000313" key="8">
    <source>
        <dbReference type="EMBL" id="WPH01528.1"/>
    </source>
</evidence>
<feature type="transmembrane region" description="Helical" evidence="6">
    <location>
        <begin position="160"/>
        <end position="181"/>
    </location>
</feature>
<evidence type="ECO:0000256" key="5">
    <source>
        <dbReference type="ARBA" id="ARBA00023136"/>
    </source>
</evidence>
<dbReference type="Proteomes" id="UP001303373">
    <property type="component" value="Chromosome 6"/>
</dbReference>
<keyword evidence="2" id="KW-0813">Transport</keyword>
<dbReference type="InterPro" id="IPR050524">
    <property type="entry name" value="APC_YAT"/>
</dbReference>
<dbReference type="PANTHER" id="PTHR43341:SF18">
    <property type="entry name" value="AMINO ACID PERMEASE_ SLC12A DOMAIN-CONTAINING PROTEIN"/>
    <property type="match status" value="1"/>
</dbReference>
<feature type="transmembrane region" description="Helical" evidence="6">
    <location>
        <begin position="382"/>
        <end position="402"/>
    </location>
</feature>
<feature type="transmembrane region" description="Helical" evidence="6">
    <location>
        <begin position="483"/>
        <end position="505"/>
    </location>
</feature>